<keyword evidence="3" id="KW-0862">Zinc</keyword>
<dbReference type="GO" id="GO:0005813">
    <property type="term" value="C:centrosome"/>
    <property type="evidence" value="ECO:0007669"/>
    <property type="project" value="TreeGrafter"/>
</dbReference>
<organism evidence="7 8">
    <name type="scientific">Bugula neritina</name>
    <name type="common">Brown bryozoan</name>
    <name type="synonym">Sertularia neritina</name>
    <dbReference type="NCBI Taxonomy" id="10212"/>
    <lineage>
        <taxon>Eukaryota</taxon>
        <taxon>Metazoa</taxon>
        <taxon>Spiralia</taxon>
        <taxon>Lophotrochozoa</taxon>
        <taxon>Bryozoa</taxon>
        <taxon>Gymnolaemata</taxon>
        <taxon>Cheilostomatida</taxon>
        <taxon>Flustrina</taxon>
        <taxon>Buguloidea</taxon>
        <taxon>Bugulidae</taxon>
        <taxon>Bugula</taxon>
    </lineage>
</organism>
<evidence type="ECO:0000313" key="8">
    <source>
        <dbReference type="Proteomes" id="UP000593567"/>
    </source>
</evidence>
<feature type="compositionally biased region" description="Low complexity" evidence="5">
    <location>
        <begin position="1104"/>
        <end position="1121"/>
    </location>
</feature>
<dbReference type="InterPro" id="IPR000306">
    <property type="entry name" value="Znf_FYVE"/>
</dbReference>
<evidence type="ECO:0000256" key="1">
    <source>
        <dbReference type="ARBA" id="ARBA00022723"/>
    </source>
</evidence>
<keyword evidence="8" id="KW-1185">Reference proteome</keyword>
<evidence type="ECO:0000256" key="3">
    <source>
        <dbReference type="ARBA" id="ARBA00022833"/>
    </source>
</evidence>
<dbReference type="GO" id="GO:0000724">
    <property type="term" value="P:double-strand break repair via homologous recombination"/>
    <property type="evidence" value="ECO:0007669"/>
    <property type="project" value="InterPro"/>
</dbReference>
<dbReference type="InterPro" id="IPR013083">
    <property type="entry name" value="Znf_RING/FYVE/PHD"/>
</dbReference>
<accession>A0A7J7JGJ5</accession>
<dbReference type="InterPro" id="IPR006869">
    <property type="entry name" value="DUF547"/>
</dbReference>
<evidence type="ECO:0000259" key="6">
    <source>
        <dbReference type="PROSITE" id="PS50178"/>
    </source>
</evidence>
<dbReference type="AlphaFoldDB" id="A0A7J7JGJ5"/>
<dbReference type="SUPFAM" id="SSF57903">
    <property type="entry name" value="FYVE/PHD zinc finger"/>
    <property type="match status" value="1"/>
</dbReference>
<feature type="domain" description="FYVE-type" evidence="6">
    <location>
        <begin position="1170"/>
        <end position="1227"/>
    </location>
</feature>
<dbReference type="Pfam" id="PF04784">
    <property type="entry name" value="DUF547"/>
    <property type="match status" value="1"/>
</dbReference>
<dbReference type="SMART" id="SM00064">
    <property type="entry name" value="FYVE"/>
    <property type="match status" value="1"/>
</dbReference>
<dbReference type="Proteomes" id="UP000593567">
    <property type="component" value="Unassembled WGS sequence"/>
</dbReference>
<dbReference type="InterPro" id="IPR017455">
    <property type="entry name" value="Znf_FYVE-rel"/>
</dbReference>
<evidence type="ECO:0000313" key="7">
    <source>
        <dbReference type="EMBL" id="KAF6024731.1"/>
    </source>
</evidence>
<dbReference type="InterPro" id="IPR011011">
    <property type="entry name" value="Znf_FYVE_PHD"/>
</dbReference>
<dbReference type="GO" id="GO:0032266">
    <property type="term" value="F:phosphatidylinositol-3-phosphate binding"/>
    <property type="evidence" value="ECO:0007669"/>
    <property type="project" value="InterPro"/>
</dbReference>
<dbReference type="PANTHER" id="PTHR46591:SF1">
    <property type="entry name" value="ZINC FINGER FYVE DOMAIN-CONTAINING PROTEIN 26"/>
    <property type="match status" value="1"/>
</dbReference>
<dbReference type="GO" id="GO:0030496">
    <property type="term" value="C:midbody"/>
    <property type="evidence" value="ECO:0007669"/>
    <property type="project" value="TreeGrafter"/>
</dbReference>
<gene>
    <name evidence="7" type="ORF">EB796_016955</name>
</gene>
<dbReference type="PANTHER" id="PTHR46591">
    <property type="entry name" value="ZINC FINGER FYVE DOMAIN-CONTAINING PROTEIN 26"/>
    <property type="match status" value="1"/>
</dbReference>
<dbReference type="EMBL" id="VXIV02002544">
    <property type="protein sequence ID" value="KAF6024731.1"/>
    <property type="molecule type" value="Genomic_DNA"/>
</dbReference>
<dbReference type="GO" id="GO:0005765">
    <property type="term" value="C:lysosomal membrane"/>
    <property type="evidence" value="ECO:0007669"/>
    <property type="project" value="TreeGrafter"/>
</dbReference>
<evidence type="ECO:0000256" key="5">
    <source>
        <dbReference type="SAM" id="MobiDB-lite"/>
    </source>
</evidence>
<protein>
    <recommendedName>
        <fullName evidence="6">FYVE-type domain-containing protein</fullName>
    </recommendedName>
</protein>
<comment type="caution">
    <text evidence="7">The sequence shown here is derived from an EMBL/GenBank/DDBJ whole genome shotgun (WGS) entry which is preliminary data.</text>
</comment>
<sequence>MVLIDLACAATSDPRLTQRLLSAAMKTLSLSHHGRKSAATGLQSWLKQCNDVNELALSTNQSETRQLLLGARDSLSVRSCLLSDFLSMDSLKLENQLNPLIVVCSRVHAMETQLSTWKSDSKPVSDVSLSIGSLLETLEMHFSADDRNYLSDLQKQLELLHQTIIQNTGSPPAEDPSLAHLSILDEGPTMIAGRLMFDNQVEPSKLETVAKEVKLDLTHVIVRSCCSPVPCKPLPSTAEEERSEANERQRHRYRVVLNNNVDSQCSSDSPESPMELVTDLLDTLLLVVEDALRANRAKLLTEEIAQEIKASESFFQFCSRSSMLQKVDLDLLNSNEEKWAFFVNLHNLISLHGLVERLALSCGSHFSEKVVGVSNVLAFQLRNSYLVGQLGVCSIYELQQFVLRATCRQQQLDLCMEHPWYRFAPEYKPLTSFLLYDGSINLLPIKCVRPNTIDDDVTNSMTLYMRHAVVISPSNHQINIPELLVKMKSELVVESGTLPNYKYADLLLWILWYQQPKRWSEMKLIMDRLEKQLDNNSNTTSETDTESDDSLDDIASVSVLSTNCTLGFALDTSSALLRISMCEVESEDEDEGLHPFQSSYKLTRTDTVLQQAKFKISDVAVQYLTEKSPIVAMLLDIIYEDIKLHSHPEQHFDSRTLQEQHVSLHRYLEEYILPLCEGNNEEIKSIDQMSKSSIPHHIKSAILTHRSRQYLEHAARRCLDALCTADKFGVVVRMVDQLLALVVDPPIEWTALQDYALIQCASERVSNESLACIKRLTCERLQTHISISCVHESRWTVEKCLTILPVCERRLLDIQDGRLVTYIQTVIERMSAFHRIMLHAVAKQDVVVEGCSAKVIKTLASDWQHVAELLVSDPSAVFHLLFDAHEYKFALKLVDFKNNIPGDLRTMVYKQYLVSSLDGEGESGDVTAVLKRSLEVEFNDSFTLCIDVLSQLSKPSSMSFLLNFMNDQMAGCLGDRQKEKVQLGTIGVQMLQCIDADSYALYKPLIFTPLLMFEQLLMNAKITWAQQVVDFLRDSTSNSFNFTQEVDELLISYAEKAVHFPILSLSPHALGGSGKMSTLIPQHARTLAKTDSSSSISPLQKALLGSSLRRSSPSASQSPSSRLHRTTTAPGNLLTLSSSSSANLSSSLPEKSRKFVIPERAPARHEWVPDDHTDRCMLCQLDPFSMFNRRHHCRRCGRVVCANCSSRTAPVGGRSVRVCDDCYDVMFKSKEVQGEQDAGGRRPREKLSAGLWYAL</sequence>
<feature type="compositionally biased region" description="Low complexity" evidence="5">
    <location>
        <begin position="1133"/>
        <end position="1148"/>
    </location>
</feature>
<dbReference type="PROSITE" id="PS50178">
    <property type="entry name" value="ZF_FYVE"/>
    <property type="match status" value="1"/>
</dbReference>
<name>A0A7J7JGJ5_BUGNE</name>
<evidence type="ECO:0000256" key="2">
    <source>
        <dbReference type="ARBA" id="ARBA00022771"/>
    </source>
</evidence>
<dbReference type="InterPro" id="IPR028730">
    <property type="entry name" value="ZFYVE26"/>
</dbReference>
<feature type="region of interest" description="Disordered" evidence="5">
    <location>
        <begin position="1104"/>
        <end position="1152"/>
    </location>
</feature>
<keyword evidence="2 4" id="KW-0863">Zinc-finger</keyword>
<keyword evidence="1" id="KW-0479">Metal-binding</keyword>
<reference evidence="7" key="1">
    <citation type="submission" date="2020-06" db="EMBL/GenBank/DDBJ databases">
        <title>Draft genome of Bugula neritina, a colonial animal packing powerful symbionts and potential medicines.</title>
        <authorList>
            <person name="Rayko M."/>
        </authorList>
    </citation>
    <scope>NUCLEOTIDE SEQUENCE [LARGE SCALE GENOMIC DNA]</scope>
    <source>
        <strain evidence="7">Kwan_BN1</strain>
    </source>
</reference>
<dbReference type="OrthoDB" id="1936617at2759"/>
<dbReference type="GO" id="GO:0032465">
    <property type="term" value="P:regulation of cytokinesis"/>
    <property type="evidence" value="ECO:0007669"/>
    <property type="project" value="TreeGrafter"/>
</dbReference>
<dbReference type="Pfam" id="PF01363">
    <property type="entry name" value="FYVE"/>
    <property type="match status" value="1"/>
</dbReference>
<dbReference type="Gene3D" id="3.30.40.10">
    <property type="entry name" value="Zinc/RING finger domain, C3HC4 (zinc finger)"/>
    <property type="match status" value="1"/>
</dbReference>
<evidence type="ECO:0000256" key="4">
    <source>
        <dbReference type="PROSITE-ProRule" id="PRU00091"/>
    </source>
</evidence>
<dbReference type="GO" id="GO:0008270">
    <property type="term" value="F:zinc ion binding"/>
    <property type="evidence" value="ECO:0007669"/>
    <property type="project" value="UniProtKB-KW"/>
</dbReference>
<proteinExistence type="predicted"/>
<dbReference type="GO" id="GO:0000281">
    <property type="term" value="P:mitotic cytokinesis"/>
    <property type="evidence" value="ECO:0007669"/>
    <property type="project" value="InterPro"/>
</dbReference>